<dbReference type="Proteomes" id="UP001498771">
    <property type="component" value="Unassembled WGS sequence"/>
</dbReference>
<reference evidence="2 3" key="1">
    <citation type="submission" date="2024-03" db="EMBL/GenBank/DDBJ databases">
        <title>Genome-scale model development and genomic sequencing of the oleaginous clade Lipomyces.</title>
        <authorList>
            <consortium name="Lawrence Berkeley National Laboratory"/>
            <person name="Czajka J.J."/>
            <person name="Han Y."/>
            <person name="Kim J."/>
            <person name="Mondo S.J."/>
            <person name="Hofstad B.A."/>
            <person name="Robles A."/>
            <person name="Haridas S."/>
            <person name="Riley R."/>
            <person name="LaButti K."/>
            <person name="Pangilinan J."/>
            <person name="Andreopoulos W."/>
            <person name="Lipzen A."/>
            <person name="Yan J."/>
            <person name="Wang M."/>
            <person name="Ng V."/>
            <person name="Grigoriev I.V."/>
            <person name="Spatafora J.W."/>
            <person name="Magnuson J.K."/>
            <person name="Baker S.E."/>
            <person name="Pomraning K.R."/>
        </authorList>
    </citation>
    <scope>NUCLEOTIDE SEQUENCE [LARGE SCALE GENOMIC DNA]</scope>
    <source>
        <strain evidence="2 3">Phaff 52-87</strain>
    </source>
</reference>
<dbReference type="RefSeq" id="XP_064765467.1">
    <property type="nucleotide sequence ID" value="XM_064909345.1"/>
</dbReference>
<evidence type="ECO:0000256" key="1">
    <source>
        <dbReference type="SAM" id="Phobius"/>
    </source>
</evidence>
<organism evidence="2 3">
    <name type="scientific">Myxozyma melibiosi</name>
    <dbReference type="NCBI Taxonomy" id="54550"/>
    <lineage>
        <taxon>Eukaryota</taxon>
        <taxon>Fungi</taxon>
        <taxon>Dikarya</taxon>
        <taxon>Ascomycota</taxon>
        <taxon>Saccharomycotina</taxon>
        <taxon>Lipomycetes</taxon>
        <taxon>Lipomycetales</taxon>
        <taxon>Lipomycetaceae</taxon>
        <taxon>Myxozyma</taxon>
    </lineage>
</organism>
<feature type="transmembrane region" description="Helical" evidence="1">
    <location>
        <begin position="51"/>
        <end position="72"/>
    </location>
</feature>
<keyword evidence="1" id="KW-1133">Transmembrane helix</keyword>
<gene>
    <name evidence="2" type="ORF">BZA70DRAFT_103849</name>
</gene>
<name>A0ABR1EXV3_9ASCO</name>
<keyword evidence="3" id="KW-1185">Reference proteome</keyword>
<sequence length="149" mass="16941">MDMLLPVLRIQETGKERPAARRMTILLVSGQQGFDLHSNHGLLSVPDEATLFPLSLATMCGLLPCLLAMLGYKMYVPRPSFLSSSLPPHTFPFDQHLVPNLRLSQRPWLLLIFIVTKLSLVFFSLPLFSILCRPRKVHQRTNLFKDTKS</sequence>
<dbReference type="EMBL" id="JBBJBU010000018">
    <property type="protein sequence ID" value="KAK7202434.1"/>
    <property type="molecule type" value="Genomic_DNA"/>
</dbReference>
<feature type="transmembrane region" description="Helical" evidence="1">
    <location>
        <begin position="108"/>
        <end position="131"/>
    </location>
</feature>
<accession>A0ABR1EXV3</accession>
<proteinExistence type="predicted"/>
<comment type="caution">
    <text evidence="2">The sequence shown here is derived from an EMBL/GenBank/DDBJ whole genome shotgun (WGS) entry which is preliminary data.</text>
</comment>
<keyword evidence="1" id="KW-0472">Membrane</keyword>
<dbReference type="GeneID" id="90034857"/>
<evidence type="ECO:0000313" key="3">
    <source>
        <dbReference type="Proteomes" id="UP001498771"/>
    </source>
</evidence>
<keyword evidence="1" id="KW-0812">Transmembrane</keyword>
<protein>
    <submittedName>
        <fullName evidence="2">Uncharacterized protein</fullName>
    </submittedName>
</protein>
<evidence type="ECO:0000313" key="2">
    <source>
        <dbReference type="EMBL" id="KAK7202434.1"/>
    </source>
</evidence>